<dbReference type="Gene3D" id="3.30.70.20">
    <property type="match status" value="2"/>
</dbReference>
<dbReference type="Pfam" id="PF14697">
    <property type="entry name" value="Fer4_21"/>
    <property type="match status" value="1"/>
</dbReference>
<evidence type="ECO:0000256" key="9">
    <source>
        <dbReference type="ARBA" id="ARBA00023014"/>
    </source>
</evidence>
<name>A0AAF0FKJ1_9EURY</name>
<keyword evidence="9" id="KW-0411">Iron-sulfur</keyword>
<gene>
    <name evidence="11" type="ORF">L1994_08580</name>
</gene>
<evidence type="ECO:0000313" key="12">
    <source>
        <dbReference type="Proteomes" id="UP001218895"/>
    </source>
</evidence>
<sequence>MSAKLAISKPKTGASGNTGSWRTFKPVVDMDKCNKCGNCYRFCPDGAIDTEFNIDYDFCKGCGICVEVCPKGAIIMVREDSA</sequence>
<reference evidence="11" key="1">
    <citation type="submission" date="2022-01" db="EMBL/GenBank/DDBJ databases">
        <title>Complete genome of Methanomicrobium antiquum DSM 21220.</title>
        <authorList>
            <person name="Chen S.-C."/>
            <person name="You Y.-T."/>
            <person name="Zhou Y.-Z."/>
            <person name="Lai M.-C."/>
        </authorList>
    </citation>
    <scope>NUCLEOTIDE SEQUENCE</scope>
    <source>
        <strain evidence="11">DSM 21220</strain>
    </source>
</reference>
<comment type="subunit">
    <text evidence="2">Heterotetramer of one alpha, one beta, one delta and one gamma chain.</text>
</comment>
<evidence type="ECO:0000256" key="1">
    <source>
        <dbReference type="ARBA" id="ARBA00001966"/>
    </source>
</evidence>
<protein>
    <submittedName>
        <fullName evidence="11">4Fe-4S binding protein</fullName>
    </submittedName>
</protein>
<evidence type="ECO:0000256" key="7">
    <source>
        <dbReference type="ARBA" id="ARBA00022982"/>
    </source>
</evidence>
<evidence type="ECO:0000256" key="6">
    <source>
        <dbReference type="ARBA" id="ARBA00022737"/>
    </source>
</evidence>
<feature type="domain" description="4Fe-4S ferredoxin-type" evidence="10">
    <location>
        <begin position="24"/>
        <end position="49"/>
    </location>
</feature>
<comment type="cofactor">
    <cofactor evidence="1">
        <name>[4Fe-4S] cluster</name>
        <dbReference type="ChEBI" id="CHEBI:49883"/>
    </cofactor>
</comment>
<dbReference type="InterPro" id="IPR017900">
    <property type="entry name" value="4Fe4S_Fe_S_CS"/>
</dbReference>
<dbReference type="KEGG" id="manq:L1994_08580"/>
<feature type="domain" description="4Fe-4S ferredoxin-type" evidence="10">
    <location>
        <begin position="50"/>
        <end position="79"/>
    </location>
</feature>
<dbReference type="GO" id="GO:0016625">
    <property type="term" value="F:oxidoreductase activity, acting on the aldehyde or oxo group of donors, iron-sulfur protein as acceptor"/>
    <property type="evidence" value="ECO:0007669"/>
    <property type="project" value="InterPro"/>
</dbReference>
<dbReference type="NCBIfam" id="TIGR02179">
    <property type="entry name" value="PorD_KorD"/>
    <property type="match status" value="1"/>
</dbReference>
<dbReference type="InterPro" id="IPR017896">
    <property type="entry name" value="4Fe4S_Fe-S-bd"/>
</dbReference>
<evidence type="ECO:0000256" key="3">
    <source>
        <dbReference type="ARBA" id="ARBA00022448"/>
    </source>
</evidence>
<dbReference type="PANTHER" id="PTHR43724:SF1">
    <property type="entry name" value="PYRUVATE SYNTHASE SUBUNIT PORD"/>
    <property type="match status" value="1"/>
</dbReference>
<evidence type="ECO:0000256" key="4">
    <source>
        <dbReference type="ARBA" id="ARBA00022485"/>
    </source>
</evidence>
<dbReference type="RefSeq" id="WP_278099037.1">
    <property type="nucleotide sequence ID" value="NZ_CP091092.1"/>
</dbReference>
<evidence type="ECO:0000256" key="5">
    <source>
        <dbReference type="ARBA" id="ARBA00022723"/>
    </source>
</evidence>
<dbReference type="GO" id="GO:0051539">
    <property type="term" value="F:4 iron, 4 sulfur cluster binding"/>
    <property type="evidence" value="ECO:0007669"/>
    <property type="project" value="UniProtKB-KW"/>
</dbReference>
<evidence type="ECO:0000259" key="10">
    <source>
        <dbReference type="PROSITE" id="PS51379"/>
    </source>
</evidence>
<dbReference type="InterPro" id="IPR011898">
    <property type="entry name" value="PorD_KorD"/>
</dbReference>
<dbReference type="AlphaFoldDB" id="A0AAF0FKJ1"/>
<keyword evidence="3" id="KW-0813">Transport</keyword>
<keyword evidence="12" id="KW-1185">Reference proteome</keyword>
<organism evidence="11 12">
    <name type="scientific">Methanomicrobium antiquum</name>
    <dbReference type="NCBI Taxonomy" id="487686"/>
    <lineage>
        <taxon>Archaea</taxon>
        <taxon>Methanobacteriati</taxon>
        <taxon>Methanobacteriota</taxon>
        <taxon>Stenosarchaea group</taxon>
        <taxon>Methanomicrobia</taxon>
        <taxon>Methanomicrobiales</taxon>
        <taxon>Methanomicrobiaceae</taxon>
        <taxon>Methanomicrobium</taxon>
    </lineage>
</organism>
<dbReference type="PANTHER" id="PTHR43724">
    <property type="entry name" value="PYRUVATE SYNTHASE SUBUNIT PORD"/>
    <property type="match status" value="1"/>
</dbReference>
<keyword evidence="7" id="KW-0249">Electron transport</keyword>
<evidence type="ECO:0000256" key="8">
    <source>
        <dbReference type="ARBA" id="ARBA00023004"/>
    </source>
</evidence>
<keyword evidence="8" id="KW-0408">Iron</keyword>
<accession>A0AAF0FKJ1</accession>
<dbReference type="EMBL" id="CP091092">
    <property type="protein sequence ID" value="WFN36198.1"/>
    <property type="molecule type" value="Genomic_DNA"/>
</dbReference>
<dbReference type="PROSITE" id="PS00198">
    <property type="entry name" value="4FE4S_FER_1"/>
    <property type="match status" value="1"/>
</dbReference>
<evidence type="ECO:0000313" key="11">
    <source>
        <dbReference type="EMBL" id="WFN36198.1"/>
    </source>
</evidence>
<dbReference type="Proteomes" id="UP001218895">
    <property type="component" value="Chromosome"/>
</dbReference>
<keyword evidence="4" id="KW-0004">4Fe-4S</keyword>
<proteinExistence type="predicted"/>
<dbReference type="SUPFAM" id="SSF54862">
    <property type="entry name" value="4Fe-4S ferredoxins"/>
    <property type="match status" value="1"/>
</dbReference>
<dbReference type="GeneID" id="79950448"/>
<dbReference type="GO" id="GO:0046872">
    <property type="term" value="F:metal ion binding"/>
    <property type="evidence" value="ECO:0007669"/>
    <property type="project" value="UniProtKB-KW"/>
</dbReference>
<dbReference type="PROSITE" id="PS51379">
    <property type="entry name" value="4FE4S_FER_2"/>
    <property type="match status" value="2"/>
</dbReference>
<keyword evidence="5" id="KW-0479">Metal-binding</keyword>
<keyword evidence="6" id="KW-0677">Repeat</keyword>
<evidence type="ECO:0000256" key="2">
    <source>
        <dbReference type="ARBA" id="ARBA00011595"/>
    </source>
</evidence>